<protein>
    <recommendedName>
        <fullName evidence="1">RNase H type-1 domain-containing protein</fullName>
    </recommendedName>
</protein>
<proteinExistence type="predicted"/>
<organism evidence="2 3">
    <name type="scientific">Cajanus cajan</name>
    <name type="common">Pigeon pea</name>
    <name type="synonym">Cajanus indicus</name>
    <dbReference type="NCBI Taxonomy" id="3821"/>
    <lineage>
        <taxon>Eukaryota</taxon>
        <taxon>Viridiplantae</taxon>
        <taxon>Streptophyta</taxon>
        <taxon>Embryophyta</taxon>
        <taxon>Tracheophyta</taxon>
        <taxon>Spermatophyta</taxon>
        <taxon>Magnoliopsida</taxon>
        <taxon>eudicotyledons</taxon>
        <taxon>Gunneridae</taxon>
        <taxon>Pentapetalae</taxon>
        <taxon>rosids</taxon>
        <taxon>fabids</taxon>
        <taxon>Fabales</taxon>
        <taxon>Fabaceae</taxon>
        <taxon>Papilionoideae</taxon>
        <taxon>50 kb inversion clade</taxon>
        <taxon>NPAAA clade</taxon>
        <taxon>indigoferoid/millettioid clade</taxon>
        <taxon>Phaseoleae</taxon>
        <taxon>Cajanus</taxon>
    </lineage>
</organism>
<dbReference type="AlphaFoldDB" id="A0A151SPE9"/>
<evidence type="ECO:0000313" key="3">
    <source>
        <dbReference type="Proteomes" id="UP000075243"/>
    </source>
</evidence>
<dbReference type="InterPro" id="IPR044730">
    <property type="entry name" value="RNase_H-like_dom_plant"/>
</dbReference>
<evidence type="ECO:0000313" key="2">
    <source>
        <dbReference type="EMBL" id="KYP56612.1"/>
    </source>
</evidence>
<dbReference type="EMBL" id="CM003613">
    <property type="protein sequence ID" value="KYP56612.1"/>
    <property type="molecule type" value="Genomic_DNA"/>
</dbReference>
<dbReference type="Proteomes" id="UP000075243">
    <property type="component" value="Chromosome 11"/>
</dbReference>
<keyword evidence="3" id="KW-1185">Reference proteome</keyword>
<reference evidence="2 3" key="1">
    <citation type="journal article" date="2012" name="Nat. Biotechnol.">
        <title>Draft genome sequence of pigeonpea (Cajanus cajan), an orphan legume crop of resource-poor farmers.</title>
        <authorList>
            <person name="Varshney R.K."/>
            <person name="Chen W."/>
            <person name="Li Y."/>
            <person name="Bharti A.K."/>
            <person name="Saxena R.K."/>
            <person name="Schlueter J.A."/>
            <person name="Donoghue M.T."/>
            <person name="Azam S."/>
            <person name="Fan G."/>
            <person name="Whaley A.M."/>
            <person name="Farmer A.D."/>
            <person name="Sheridan J."/>
            <person name="Iwata A."/>
            <person name="Tuteja R."/>
            <person name="Penmetsa R.V."/>
            <person name="Wu W."/>
            <person name="Upadhyaya H.D."/>
            <person name="Yang S.P."/>
            <person name="Shah T."/>
            <person name="Saxena K.B."/>
            <person name="Michael T."/>
            <person name="McCombie W.R."/>
            <person name="Yang B."/>
            <person name="Zhang G."/>
            <person name="Yang H."/>
            <person name="Wang J."/>
            <person name="Spillane C."/>
            <person name="Cook D.R."/>
            <person name="May G.D."/>
            <person name="Xu X."/>
            <person name="Jackson S.A."/>
        </authorList>
    </citation>
    <scope>NUCLEOTIDE SEQUENCE [LARGE SCALE GENOMIC DNA]</scope>
    <source>
        <strain evidence="3">cv. Asha</strain>
    </source>
</reference>
<feature type="domain" description="RNase H type-1" evidence="1">
    <location>
        <begin position="3"/>
        <end position="66"/>
    </location>
</feature>
<dbReference type="CDD" id="cd06222">
    <property type="entry name" value="RNase_H_like"/>
    <property type="match status" value="1"/>
</dbReference>
<evidence type="ECO:0000259" key="1">
    <source>
        <dbReference type="Pfam" id="PF13456"/>
    </source>
</evidence>
<dbReference type="InterPro" id="IPR053151">
    <property type="entry name" value="RNase_H-like"/>
</dbReference>
<gene>
    <name evidence="2" type="ORF">KK1_002856</name>
</gene>
<accession>A0A151SPE9</accession>
<name>A0A151SPE9_CAJCA</name>
<dbReference type="GO" id="GO:0003676">
    <property type="term" value="F:nucleic acid binding"/>
    <property type="evidence" value="ECO:0007669"/>
    <property type="project" value="InterPro"/>
</dbReference>
<dbReference type="GO" id="GO:0004523">
    <property type="term" value="F:RNA-DNA hybrid ribonuclease activity"/>
    <property type="evidence" value="ECO:0007669"/>
    <property type="project" value="InterPro"/>
</dbReference>
<sequence length="80" mass="9054">MGTRGVIRDCMGKWLFGFANSARMGDLLKAKLTTVVEGLSLCWNVGLRHIICEMDCVEVIEACESSLDRIERRKDYTDII</sequence>
<dbReference type="PANTHER" id="PTHR47723:SF19">
    <property type="entry name" value="POLYNUCLEOTIDYL TRANSFERASE, RIBONUCLEASE H-LIKE SUPERFAMILY PROTEIN"/>
    <property type="match status" value="1"/>
</dbReference>
<dbReference type="PANTHER" id="PTHR47723">
    <property type="entry name" value="OS05G0353850 PROTEIN"/>
    <property type="match status" value="1"/>
</dbReference>
<dbReference type="Gramene" id="C.cajan_02789.t">
    <property type="protein sequence ID" value="C.cajan_02789.t.cds1"/>
    <property type="gene ID" value="C.cajan_02789"/>
</dbReference>
<dbReference type="Pfam" id="PF13456">
    <property type="entry name" value="RVT_3"/>
    <property type="match status" value="1"/>
</dbReference>
<dbReference type="InterPro" id="IPR002156">
    <property type="entry name" value="RNaseH_domain"/>
</dbReference>